<evidence type="ECO:0000256" key="6">
    <source>
        <dbReference type="SAM" id="Phobius"/>
    </source>
</evidence>
<dbReference type="AlphaFoldDB" id="M2LFM1"/>
<dbReference type="KEGG" id="bcom:BAUCODRAFT_263832"/>
<dbReference type="Proteomes" id="UP000011761">
    <property type="component" value="Unassembled WGS sequence"/>
</dbReference>
<dbReference type="eggNOG" id="ENOG502S13M">
    <property type="taxonomic scope" value="Eukaryota"/>
</dbReference>
<comment type="subcellular location">
    <subcellularLocation>
        <location evidence="1">Membrane</location>
        <topology evidence="1">Multi-pass membrane protein</topology>
    </subcellularLocation>
</comment>
<dbReference type="GeneID" id="19110417"/>
<proteinExistence type="predicted"/>
<feature type="transmembrane region" description="Helical" evidence="6">
    <location>
        <begin position="170"/>
        <end position="190"/>
    </location>
</feature>
<evidence type="ECO:0000313" key="8">
    <source>
        <dbReference type="Proteomes" id="UP000011761"/>
    </source>
</evidence>
<keyword evidence="3 6" id="KW-1133">Transmembrane helix</keyword>
<name>M2LFM1_BAUPA</name>
<dbReference type="HOGENOM" id="CLU_095018_1_0_1"/>
<organism evidence="7 8">
    <name type="scientific">Baudoinia panamericana (strain UAMH 10762)</name>
    <name type="common">Angels' share fungus</name>
    <name type="synonym">Baudoinia compniacensis (strain UAMH 10762)</name>
    <dbReference type="NCBI Taxonomy" id="717646"/>
    <lineage>
        <taxon>Eukaryota</taxon>
        <taxon>Fungi</taxon>
        <taxon>Dikarya</taxon>
        <taxon>Ascomycota</taxon>
        <taxon>Pezizomycotina</taxon>
        <taxon>Dothideomycetes</taxon>
        <taxon>Dothideomycetidae</taxon>
        <taxon>Mycosphaerellales</taxon>
        <taxon>Teratosphaeriaceae</taxon>
        <taxon>Baudoinia</taxon>
    </lineage>
</organism>
<sequence>MNFAPYQSDAPEEERAKSPPARSPHNTPRPDQQSQAPHNISSVAAGEDPWAAARNQRLPPPSQYYDDEEEAGGYEDVESQRFRNDYIGQQALQGGGVTYNGGGNIFETSLRLPLGVEAALAYILLPPAGGMVLLLIEHKSDYVRFHAWQSALLFSALFMVHIIFSWTAVISYMLLACDILLIFWLAYGAWRNSETLDRVEVPFFGRLASSFVDDE</sequence>
<dbReference type="PANTHER" id="PTHR36460:SF1">
    <property type="entry name" value="UPF0132 DOMAIN PROTEIN (AFU_ORTHOLOGUE AFUA_3G10255)"/>
    <property type="match status" value="1"/>
</dbReference>
<feature type="compositionally biased region" description="Acidic residues" evidence="5">
    <location>
        <begin position="65"/>
        <end position="74"/>
    </location>
</feature>
<dbReference type="GO" id="GO:0016020">
    <property type="term" value="C:membrane"/>
    <property type="evidence" value="ECO:0007669"/>
    <property type="project" value="UniProtKB-SubCell"/>
</dbReference>
<evidence type="ECO:0000256" key="2">
    <source>
        <dbReference type="ARBA" id="ARBA00022692"/>
    </source>
</evidence>
<evidence type="ECO:0000256" key="3">
    <source>
        <dbReference type="ARBA" id="ARBA00022989"/>
    </source>
</evidence>
<keyword evidence="2 6" id="KW-0812">Transmembrane</keyword>
<dbReference type="STRING" id="717646.M2LFM1"/>
<evidence type="ECO:0000313" key="7">
    <source>
        <dbReference type="EMBL" id="EMC92842.1"/>
    </source>
</evidence>
<dbReference type="OrthoDB" id="5546837at2759"/>
<reference evidence="7 8" key="1">
    <citation type="journal article" date="2012" name="PLoS Pathog.">
        <title>Diverse lifestyles and strategies of plant pathogenesis encoded in the genomes of eighteen Dothideomycetes fungi.</title>
        <authorList>
            <person name="Ohm R.A."/>
            <person name="Feau N."/>
            <person name="Henrissat B."/>
            <person name="Schoch C.L."/>
            <person name="Horwitz B.A."/>
            <person name="Barry K.W."/>
            <person name="Condon B.J."/>
            <person name="Copeland A.C."/>
            <person name="Dhillon B."/>
            <person name="Glaser F."/>
            <person name="Hesse C.N."/>
            <person name="Kosti I."/>
            <person name="LaButti K."/>
            <person name="Lindquist E.A."/>
            <person name="Lucas S."/>
            <person name="Salamov A.A."/>
            <person name="Bradshaw R.E."/>
            <person name="Ciuffetti L."/>
            <person name="Hamelin R.C."/>
            <person name="Kema G.H.J."/>
            <person name="Lawrence C."/>
            <person name="Scott J.A."/>
            <person name="Spatafora J.W."/>
            <person name="Turgeon B.G."/>
            <person name="de Wit P.J.G.M."/>
            <person name="Zhong S."/>
            <person name="Goodwin S.B."/>
            <person name="Grigoriev I.V."/>
        </authorList>
    </citation>
    <scope>NUCLEOTIDE SEQUENCE [LARGE SCALE GENOMIC DNA]</scope>
    <source>
        <strain evidence="7 8">UAMH 10762</strain>
    </source>
</reference>
<protein>
    <submittedName>
        <fullName evidence="7">Uncharacterized protein</fullName>
    </submittedName>
</protein>
<feature type="transmembrane region" description="Helical" evidence="6">
    <location>
        <begin position="145"/>
        <end position="164"/>
    </location>
</feature>
<dbReference type="OMA" id="IRMDFEA"/>
<feature type="compositionally biased region" description="Polar residues" evidence="5">
    <location>
        <begin position="24"/>
        <end position="42"/>
    </location>
</feature>
<keyword evidence="4 6" id="KW-0472">Membrane</keyword>
<keyword evidence="8" id="KW-1185">Reference proteome</keyword>
<feature type="region of interest" description="Disordered" evidence="5">
    <location>
        <begin position="1"/>
        <end position="74"/>
    </location>
</feature>
<evidence type="ECO:0000256" key="5">
    <source>
        <dbReference type="SAM" id="MobiDB-lite"/>
    </source>
</evidence>
<evidence type="ECO:0000256" key="1">
    <source>
        <dbReference type="ARBA" id="ARBA00004141"/>
    </source>
</evidence>
<dbReference type="RefSeq" id="XP_007680145.1">
    <property type="nucleotide sequence ID" value="XM_007681955.1"/>
</dbReference>
<feature type="transmembrane region" description="Helical" evidence="6">
    <location>
        <begin position="119"/>
        <end position="136"/>
    </location>
</feature>
<dbReference type="EMBL" id="KB445561">
    <property type="protein sequence ID" value="EMC92842.1"/>
    <property type="molecule type" value="Genomic_DNA"/>
</dbReference>
<accession>M2LFM1</accession>
<evidence type="ECO:0000256" key="4">
    <source>
        <dbReference type="ARBA" id="ARBA00023136"/>
    </source>
</evidence>
<dbReference type="PANTHER" id="PTHR36460">
    <property type="entry name" value="UPF0132 DOMAIN PROTEIN (AFU_ORTHOLOGUE AFUA_3G10255)"/>
    <property type="match status" value="1"/>
</dbReference>
<gene>
    <name evidence="7" type="ORF">BAUCODRAFT_263832</name>
</gene>